<dbReference type="STRING" id="6182.A0A4Z2DAW1"/>
<name>A0A4Z2DAW1_SCHJA</name>
<sequence>VEKFSKRVSFTLKAEIYDAPARADVKKTIGQNSEAAYDRCPVMGIRVYNRMDFRRRTCTPRDSKSFKERLQDMHHCSTYSCECLPLDMAKDFPLYLMHTVYLGVVKKLITLWKKSGVNSPSPHSHKLINERLLVCQSRTPIGFQGKCCNLQKFMSGAMIDLKNFVREFEKCYGSEHLIYNIHSVQLIADDVEHYGRIRRSVHSGFAARKQVTKIYRRNLPWKKLQLSMKPK</sequence>
<dbReference type="Proteomes" id="UP000311919">
    <property type="component" value="Unassembled WGS sequence"/>
</dbReference>
<feature type="non-terminal residue" evidence="1">
    <location>
        <position position="231"/>
    </location>
</feature>
<accession>A0A4Z2DAW1</accession>
<dbReference type="OrthoDB" id="10036512at2759"/>
<evidence type="ECO:0000313" key="1">
    <source>
        <dbReference type="EMBL" id="TNN13614.1"/>
    </source>
</evidence>
<dbReference type="EMBL" id="SKCS01000187">
    <property type="protein sequence ID" value="TNN13614.1"/>
    <property type="molecule type" value="Genomic_DNA"/>
</dbReference>
<gene>
    <name evidence="1" type="ORF">EWB00_002829</name>
</gene>
<feature type="non-terminal residue" evidence="1">
    <location>
        <position position="1"/>
    </location>
</feature>
<reference evidence="1 2" key="1">
    <citation type="submission" date="2019-03" db="EMBL/GenBank/DDBJ databases">
        <title>An improved genome assembly of the fluke Schistosoma japonicum.</title>
        <authorList>
            <person name="Hu W."/>
            <person name="Luo F."/>
            <person name="Yin M."/>
            <person name="Mo X."/>
            <person name="Sun C."/>
            <person name="Wu Q."/>
            <person name="Zhu B."/>
            <person name="Xiang M."/>
            <person name="Wang J."/>
            <person name="Wang Y."/>
            <person name="Zhang T."/>
            <person name="Xu B."/>
            <person name="Zheng H."/>
            <person name="Feng Z."/>
        </authorList>
    </citation>
    <scope>NUCLEOTIDE SEQUENCE [LARGE SCALE GENOMIC DNA]</scope>
    <source>
        <strain evidence="1">HuSjv2</strain>
        <tissue evidence="1">Worms</tissue>
    </source>
</reference>
<proteinExistence type="predicted"/>
<dbReference type="AlphaFoldDB" id="A0A4Z2DAW1"/>
<organism evidence="1 2">
    <name type="scientific">Schistosoma japonicum</name>
    <name type="common">Blood fluke</name>
    <dbReference type="NCBI Taxonomy" id="6182"/>
    <lineage>
        <taxon>Eukaryota</taxon>
        <taxon>Metazoa</taxon>
        <taxon>Spiralia</taxon>
        <taxon>Lophotrochozoa</taxon>
        <taxon>Platyhelminthes</taxon>
        <taxon>Trematoda</taxon>
        <taxon>Digenea</taxon>
        <taxon>Strigeidida</taxon>
        <taxon>Schistosomatoidea</taxon>
        <taxon>Schistosomatidae</taxon>
        <taxon>Schistosoma</taxon>
    </lineage>
</organism>
<evidence type="ECO:0000313" key="2">
    <source>
        <dbReference type="Proteomes" id="UP000311919"/>
    </source>
</evidence>
<protein>
    <submittedName>
        <fullName evidence="1">Calcium-transporting atpase sarcoplasmic endoplasmic reticulum type (Calcium pump)</fullName>
    </submittedName>
</protein>
<keyword evidence="2" id="KW-1185">Reference proteome</keyword>
<comment type="caution">
    <text evidence="1">The sequence shown here is derived from an EMBL/GenBank/DDBJ whole genome shotgun (WGS) entry which is preliminary data.</text>
</comment>